<keyword evidence="3" id="KW-1185">Reference proteome</keyword>
<evidence type="ECO:0000313" key="2">
    <source>
        <dbReference type="EMBL" id="KAF9882643.1"/>
    </source>
</evidence>
<organism evidence="2 3">
    <name type="scientific">Aspergillus nanangensis</name>
    <dbReference type="NCBI Taxonomy" id="2582783"/>
    <lineage>
        <taxon>Eukaryota</taxon>
        <taxon>Fungi</taxon>
        <taxon>Dikarya</taxon>
        <taxon>Ascomycota</taxon>
        <taxon>Pezizomycotina</taxon>
        <taxon>Eurotiomycetes</taxon>
        <taxon>Eurotiomycetidae</taxon>
        <taxon>Eurotiales</taxon>
        <taxon>Aspergillaceae</taxon>
        <taxon>Aspergillus</taxon>
        <taxon>Aspergillus subgen. Circumdati</taxon>
    </lineage>
</organism>
<feature type="region of interest" description="Disordered" evidence="1">
    <location>
        <begin position="31"/>
        <end position="50"/>
    </location>
</feature>
<dbReference type="EMBL" id="VCAU01000254">
    <property type="protein sequence ID" value="KAF9882643.1"/>
    <property type="molecule type" value="Genomic_DNA"/>
</dbReference>
<protein>
    <submittedName>
        <fullName evidence="2">Uncharacterized protein</fullName>
    </submittedName>
</protein>
<proteinExistence type="predicted"/>
<name>A0AAD4GNT6_ASPNN</name>
<feature type="region of interest" description="Disordered" evidence="1">
    <location>
        <begin position="173"/>
        <end position="220"/>
    </location>
</feature>
<gene>
    <name evidence="2" type="ORF">FE257_005816</name>
</gene>
<reference evidence="2" key="1">
    <citation type="journal article" date="2019" name="Beilstein J. Org. Chem.">
        <title>Nanangenines: drimane sesquiterpenoids as the dominant metabolite cohort of a novel Australian fungus, Aspergillus nanangensis.</title>
        <authorList>
            <person name="Lacey H.J."/>
            <person name="Gilchrist C.L.M."/>
            <person name="Crombie A."/>
            <person name="Kalaitzis J.A."/>
            <person name="Vuong D."/>
            <person name="Rutledge P.J."/>
            <person name="Turner P."/>
            <person name="Pitt J.I."/>
            <person name="Lacey E."/>
            <person name="Chooi Y.H."/>
            <person name="Piggott A.M."/>
        </authorList>
    </citation>
    <scope>NUCLEOTIDE SEQUENCE</scope>
    <source>
        <strain evidence="2">MST-FP2251</strain>
    </source>
</reference>
<comment type="caution">
    <text evidence="2">The sequence shown here is derived from an EMBL/GenBank/DDBJ whole genome shotgun (WGS) entry which is preliminary data.</text>
</comment>
<reference evidence="2" key="2">
    <citation type="submission" date="2020-02" db="EMBL/GenBank/DDBJ databases">
        <authorList>
            <person name="Gilchrist C.L.M."/>
            <person name="Chooi Y.-H."/>
        </authorList>
    </citation>
    <scope>NUCLEOTIDE SEQUENCE</scope>
    <source>
        <strain evidence="2">MST-FP2251</strain>
    </source>
</reference>
<dbReference type="Proteomes" id="UP001194746">
    <property type="component" value="Unassembled WGS sequence"/>
</dbReference>
<dbReference type="AlphaFoldDB" id="A0AAD4GNT6"/>
<evidence type="ECO:0000313" key="3">
    <source>
        <dbReference type="Proteomes" id="UP001194746"/>
    </source>
</evidence>
<evidence type="ECO:0000256" key="1">
    <source>
        <dbReference type="SAM" id="MobiDB-lite"/>
    </source>
</evidence>
<accession>A0AAD4GNT6</accession>
<sequence>MLQQDRFSQLTLETTTSFLQTERVLARLRHSEGSASKRSFPGAEGITQPESPELRLEREAAPLRDYCHWSSESARRLDGLEGNTVGQLDVTKGRQVGKLGSRRSFRSHGKDRVVLPPPVRSGNRTADAVHGGPAVSRLQVDGGRTDAERSLLGDGHLRRVGAGAGWSADEVKAGMGGRSRHGIARNAKPDRVDAGAAAEPPSSTRCAGATLHGGHINQAR</sequence>